<sequence>MAIINGNPRDNRLIGTSSADQILGFAGNDTLMGLRGADRLFGGAGDDLLDGGPGLDVLNGGAGHDMVTYAGTARPIAADLALGVIEYRSGNRIADRIHSIEGVIGSSGDDYIMGNAERNELHGGDGNDDLDGRVGADLLFGGAGDDWLAGGLGSDTIDGGAGSDSLNGDGGETDVDGSSNAVAIGRAKPDTVSFASGTAGVTLTLGEGDEETTATHAGSEDVDSLQGFDNVIGSSGADRITGNSGDNLLIGGRGNDILIGGAGDDTLAGGAGTDRLDGGAGRDTIDYSENTNALRLDLATQTVTFPGKTWTPEVFKSIENATTGSGNDTLLGDSGANVLDGGLGSDLIRGGAGHDTVSYASHDVAVSVSLLTGVGTIIGSNVRDRLIGIENITGGDGNDLLRGSAGANVLDGGDGNDTVIAGAGNDTIHLTAGSDIINGGAGSDTVVVDLGYDAYPDLDFSEWWDESNGLATVTYDGGTEVDLLADLANGRIISYTGPAVRGRLTNVENVTTGAGNDIVIGSDAANVISVGHGANVVDAGRGNDLILGSNTQTEWSAWGDYEEKPDLTDARDAGEVLRGGMGADTIVGGMSMFGQGGDDRLVAALVDGETRMSGGRGADSFVFSDKVESVGWHETYLRVQHVTITDFDGGEGDRIIIERADPDSPDPVFVGTVTDRNDIDVGEWGFHDDKLFIGLAYEAFSGNDYEQTPGGLDITILGGNISESDVLFV</sequence>
<gene>
    <name evidence="4" type="ORF">HNP73_001174</name>
</gene>
<evidence type="ECO:0000313" key="5">
    <source>
        <dbReference type="Proteomes" id="UP000549457"/>
    </source>
</evidence>
<dbReference type="GO" id="GO:0005509">
    <property type="term" value="F:calcium ion binding"/>
    <property type="evidence" value="ECO:0007669"/>
    <property type="project" value="InterPro"/>
</dbReference>
<dbReference type="InterPro" id="IPR011049">
    <property type="entry name" value="Serralysin-like_metalloprot_C"/>
</dbReference>
<dbReference type="EMBL" id="JACHFM010000001">
    <property type="protein sequence ID" value="MBB5221253.1"/>
    <property type="molecule type" value="Genomic_DNA"/>
</dbReference>
<evidence type="ECO:0000256" key="2">
    <source>
        <dbReference type="ARBA" id="ARBA00022525"/>
    </source>
</evidence>
<dbReference type="GO" id="GO:0005576">
    <property type="term" value="C:extracellular region"/>
    <property type="evidence" value="ECO:0007669"/>
    <property type="project" value="UniProtKB-SubCell"/>
</dbReference>
<reference evidence="4 5" key="1">
    <citation type="submission" date="2020-08" db="EMBL/GenBank/DDBJ databases">
        <title>Genomic Encyclopedia of Type Strains, Phase IV (KMG-IV): sequencing the most valuable type-strain genomes for metagenomic binning, comparative biology and taxonomic classification.</title>
        <authorList>
            <person name="Goeker M."/>
        </authorList>
    </citation>
    <scope>NUCLEOTIDE SEQUENCE [LARGE SCALE GENOMIC DNA]</scope>
    <source>
        <strain evidence="4 5">DSM 101730</strain>
    </source>
</reference>
<protein>
    <submittedName>
        <fullName evidence="4">Ca2+-binding RTX toxin-like protein</fullName>
    </submittedName>
</protein>
<dbReference type="PROSITE" id="PS00330">
    <property type="entry name" value="HEMOLYSIN_CALCIUM"/>
    <property type="match status" value="8"/>
</dbReference>
<name>A0A840SPC6_9RHOB</name>
<accession>A0A840SPC6</accession>
<dbReference type="RefSeq" id="WP_184147644.1">
    <property type="nucleotide sequence ID" value="NZ_JACHFM010000001.1"/>
</dbReference>
<dbReference type="PANTHER" id="PTHR38340">
    <property type="entry name" value="S-LAYER PROTEIN"/>
    <property type="match status" value="1"/>
</dbReference>
<comment type="caution">
    <text evidence="4">The sequence shown here is derived from an EMBL/GenBank/DDBJ whole genome shotgun (WGS) entry which is preliminary data.</text>
</comment>
<evidence type="ECO:0000256" key="1">
    <source>
        <dbReference type="ARBA" id="ARBA00004613"/>
    </source>
</evidence>
<organism evidence="4 5">
    <name type="scientific">Amaricoccus macauensis</name>
    <dbReference type="NCBI Taxonomy" id="57001"/>
    <lineage>
        <taxon>Bacteria</taxon>
        <taxon>Pseudomonadati</taxon>
        <taxon>Pseudomonadota</taxon>
        <taxon>Alphaproteobacteria</taxon>
        <taxon>Rhodobacterales</taxon>
        <taxon>Paracoccaceae</taxon>
        <taxon>Amaricoccus</taxon>
    </lineage>
</organism>
<comment type="subcellular location">
    <subcellularLocation>
        <location evidence="1">Secreted</location>
    </subcellularLocation>
</comment>
<proteinExistence type="predicted"/>
<dbReference type="InterPro" id="IPR001343">
    <property type="entry name" value="Hemolysn_Ca-bd"/>
</dbReference>
<dbReference type="Gene3D" id="2.150.10.10">
    <property type="entry name" value="Serralysin-like metalloprotease, C-terminal"/>
    <property type="match status" value="6"/>
</dbReference>
<dbReference type="Proteomes" id="UP000549457">
    <property type="component" value="Unassembled WGS sequence"/>
</dbReference>
<evidence type="ECO:0000313" key="4">
    <source>
        <dbReference type="EMBL" id="MBB5221253.1"/>
    </source>
</evidence>
<dbReference type="PRINTS" id="PR00313">
    <property type="entry name" value="CABNDNGRPT"/>
</dbReference>
<dbReference type="InterPro" id="IPR050557">
    <property type="entry name" value="RTX_toxin/Mannuronan_C5-epim"/>
</dbReference>
<keyword evidence="2" id="KW-0964">Secreted</keyword>
<dbReference type="AlphaFoldDB" id="A0A840SPC6"/>
<dbReference type="InterPro" id="IPR018511">
    <property type="entry name" value="Hemolysin-typ_Ca-bd_CS"/>
</dbReference>
<feature type="region of interest" description="Disordered" evidence="3">
    <location>
        <begin position="160"/>
        <end position="179"/>
    </location>
</feature>
<dbReference type="PANTHER" id="PTHR38340:SF1">
    <property type="entry name" value="S-LAYER PROTEIN"/>
    <property type="match status" value="1"/>
</dbReference>
<dbReference type="SUPFAM" id="SSF51120">
    <property type="entry name" value="beta-Roll"/>
    <property type="match status" value="5"/>
</dbReference>
<keyword evidence="5" id="KW-1185">Reference proteome</keyword>
<evidence type="ECO:0000256" key="3">
    <source>
        <dbReference type="SAM" id="MobiDB-lite"/>
    </source>
</evidence>
<dbReference type="Pfam" id="PF00353">
    <property type="entry name" value="HemolysinCabind"/>
    <property type="match status" value="8"/>
</dbReference>